<evidence type="ECO:0000256" key="2">
    <source>
        <dbReference type="SAM" id="SignalP"/>
    </source>
</evidence>
<keyword evidence="4" id="KW-1185">Reference proteome</keyword>
<evidence type="ECO:0000313" key="4">
    <source>
        <dbReference type="Proteomes" id="UP000830198"/>
    </source>
</evidence>
<protein>
    <submittedName>
        <fullName evidence="3">Conjugal transfer protein TraI</fullName>
    </submittedName>
</protein>
<feature type="chain" id="PRO_5046721608" evidence="2">
    <location>
        <begin position="26"/>
        <end position="224"/>
    </location>
</feature>
<reference evidence="3 4" key="1">
    <citation type="submission" date="2022-04" db="EMBL/GenBank/DDBJ databases">
        <title>The arsenic-methylating capacity of Chitinophaga filiformis YT5 during chitin decomposition.</title>
        <authorList>
            <person name="Chen G."/>
            <person name="Liang Y."/>
        </authorList>
    </citation>
    <scope>NUCLEOTIDE SEQUENCE [LARGE SCALE GENOMIC DNA]</scope>
    <source>
        <strain evidence="3 4">YT5</strain>
    </source>
</reference>
<feature type="coiled-coil region" evidence="1">
    <location>
        <begin position="32"/>
        <end position="69"/>
    </location>
</feature>
<accession>A0ABY4HW65</accession>
<sequence length="224" mass="25921">MNRCVWIFMVCVGLLTLVPTQQTHAVIWVVVKEALKKVIKAMDLAVQRVQNETIRLQAAQRALENAMSKLKLQEIGEWGEKQRAIFDTYYKELQRVRAAIAYYKRIKSIIRQQADLVSEYKKYYSLFERDAHFSPTELYQISKVYNGMLLQCVKNLDEILLVTNAFATQMSDAARLAIIDKAAGRIEKNIADLRHYSNQNIVLSLQRTKDKQELSTVKAMYGLR</sequence>
<evidence type="ECO:0000256" key="1">
    <source>
        <dbReference type="SAM" id="Coils"/>
    </source>
</evidence>
<organism evidence="3 4">
    <name type="scientific">Chitinophaga filiformis</name>
    <name type="common">Myxococcus filiformis</name>
    <name type="synonym">Flexibacter filiformis</name>
    <dbReference type="NCBI Taxonomy" id="104663"/>
    <lineage>
        <taxon>Bacteria</taxon>
        <taxon>Pseudomonadati</taxon>
        <taxon>Bacteroidota</taxon>
        <taxon>Chitinophagia</taxon>
        <taxon>Chitinophagales</taxon>
        <taxon>Chitinophagaceae</taxon>
        <taxon>Chitinophaga</taxon>
    </lineage>
</organism>
<dbReference type="Proteomes" id="UP000830198">
    <property type="component" value="Chromosome"/>
</dbReference>
<proteinExistence type="predicted"/>
<gene>
    <name evidence="3" type="ORF">MYF79_24050</name>
</gene>
<dbReference type="RefSeq" id="WP_247810371.1">
    <property type="nucleotide sequence ID" value="NZ_CP095855.1"/>
</dbReference>
<feature type="signal peptide" evidence="2">
    <location>
        <begin position="1"/>
        <end position="25"/>
    </location>
</feature>
<evidence type="ECO:0000313" key="3">
    <source>
        <dbReference type="EMBL" id="UPK68030.1"/>
    </source>
</evidence>
<keyword evidence="2" id="KW-0732">Signal</keyword>
<dbReference type="EMBL" id="CP095855">
    <property type="protein sequence ID" value="UPK68030.1"/>
    <property type="molecule type" value="Genomic_DNA"/>
</dbReference>
<keyword evidence="1" id="KW-0175">Coiled coil</keyword>
<name>A0ABY4HW65_CHIFI</name>